<evidence type="ECO:0000313" key="8">
    <source>
        <dbReference type="EMBL" id="KAG7527553.1"/>
    </source>
</evidence>
<evidence type="ECO:0000256" key="1">
    <source>
        <dbReference type="ARBA" id="ARBA00001033"/>
    </source>
</evidence>
<protein>
    <recommendedName>
        <fullName evidence="7">Inositol-1-monophosphatase</fullName>
        <ecNumber evidence="7">3.1.3.25</ecNumber>
    </recommendedName>
</protein>
<evidence type="ECO:0000256" key="4">
    <source>
        <dbReference type="ARBA" id="ARBA00022723"/>
    </source>
</evidence>
<sequence length="309" mass="34322">MAQNNLEELYEEYLQFALDLGRKGGDMIKAGQAKRFETFATVETKTTATDFLTETDLAVEAMIHKAISETYPQHKFVGEESHKGGEIELDDEWTWIIDPIDGQSKSRHSPYVGCSIGLTHKKIPVVGVICQPFLNELYWAKTGGGAFLNGIRLGARPQHLKDLSECSVCLQWGSGRKPEIMEPKYDNAKKLYAGREAGGKEVHAIRIIGSSTGALACLASGQIDVVQDALNQPWDVCAGMVIIQETGGFICGSKQNFLEGKKETVGEIMLGRRYCFIRAVAPSETETSVEIQRRIAIEMYETIEEWPRQ</sequence>
<feature type="binding site" evidence="6">
    <location>
        <position position="98"/>
    </location>
    <ligand>
        <name>Mg(2+)</name>
        <dbReference type="ChEBI" id="CHEBI:18420"/>
        <label>1</label>
        <note>catalytic</note>
    </ligand>
</feature>
<dbReference type="PANTHER" id="PTHR20854:SF4">
    <property type="entry name" value="INOSITOL-1-MONOPHOSPHATASE-RELATED"/>
    <property type="match status" value="1"/>
</dbReference>
<comment type="cofactor">
    <cofactor evidence="2 6 7">
        <name>Mg(2+)</name>
        <dbReference type="ChEBI" id="CHEBI:18420"/>
    </cofactor>
</comment>
<evidence type="ECO:0000313" key="9">
    <source>
        <dbReference type="Proteomes" id="UP000812966"/>
    </source>
</evidence>
<dbReference type="GO" id="GO:0008934">
    <property type="term" value="F:inositol monophosphate 1-phosphatase activity"/>
    <property type="evidence" value="ECO:0007669"/>
    <property type="project" value="InterPro"/>
</dbReference>
<keyword evidence="4 6" id="KW-0479">Metal-binding</keyword>
<dbReference type="GO" id="GO:0006021">
    <property type="term" value="P:inositol biosynthetic process"/>
    <property type="evidence" value="ECO:0007669"/>
    <property type="project" value="UniProtKB-UniPathway"/>
</dbReference>
<dbReference type="Gene3D" id="3.30.540.10">
    <property type="entry name" value="Fructose-1,6-Bisphosphatase, subunit A, domain 1"/>
    <property type="match status" value="1"/>
</dbReference>
<keyword evidence="9" id="KW-1185">Reference proteome</keyword>
<dbReference type="InterPro" id="IPR033942">
    <property type="entry name" value="IMPase"/>
</dbReference>
<dbReference type="InterPro" id="IPR000760">
    <property type="entry name" value="Inositol_monophosphatase-like"/>
</dbReference>
<dbReference type="GO" id="GO:0046854">
    <property type="term" value="P:phosphatidylinositol phosphate biosynthetic process"/>
    <property type="evidence" value="ECO:0007669"/>
    <property type="project" value="InterPro"/>
</dbReference>
<dbReference type="Pfam" id="PF00459">
    <property type="entry name" value="Inositol_P"/>
    <property type="match status" value="1"/>
</dbReference>
<dbReference type="Proteomes" id="UP000812966">
    <property type="component" value="Unassembled WGS sequence"/>
</dbReference>
<dbReference type="AlphaFoldDB" id="A0A8K0JFH5"/>
<accession>A0A8K0JFH5</accession>
<dbReference type="Gene3D" id="3.40.190.80">
    <property type="match status" value="1"/>
</dbReference>
<reference evidence="8" key="1">
    <citation type="submission" date="2020-04" db="EMBL/GenBank/DDBJ databases">
        <title>Analysis of mating type loci in Filobasidium floriforme.</title>
        <authorList>
            <person name="Nowrousian M."/>
        </authorList>
    </citation>
    <scope>NUCLEOTIDE SEQUENCE</scope>
    <source>
        <strain evidence="8">CBS 6242</strain>
    </source>
</reference>
<dbReference type="GO" id="GO:0046872">
    <property type="term" value="F:metal ion binding"/>
    <property type="evidence" value="ECO:0007669"/>
    <property type="project" value="UniProtKB-KW"/>
</dbReference>
<feature type="binding site" evidence="6">
    <location>
        <position position="100"/>
    </location>
    <ligand>
        <name>Mg(2+)</name>
        <dbReference type="ChEBI" id="CHEBI:18420"/>
        <label>1</label>
        <note>catalytic</note>
    </ligand>
</feature>
<dbReference type="CDD" id="cd01639">
    <property type="entry name" value="IMPase"/>
    <property type="match status" value="1"/>
</dbReference>
<dbReference type="PROSITE" id="PS00630">
    <property type="entry name" value="IMP_2"/>
    <property type="match status" value="1"/>
</dbReference>
<evidence type="ECO:0000256" key="2">
    <source>
        <dbReference type="ARBA" id="ARBA00001946"/>
    </source>
</evidence>
<dbReference type="InterPro" id="IPR020550">
    <property type="entry name" value="Inositol_monophosphatase_CS"/>
</dbReference>
<dbReference type="PRINTS" id="PR00377">
    <property type="entry name" value="IMPHPHTASES"/>
</dbReference>
<feature type="binding site" evidence="6">
    <location>
        <position position="101"/>
    </location>
    <ligand>
        <name>Mg(2+)</name>
        <dbReference type="ChEBI" id="CHEBI:18420"/>
        <label>1</label>
        <note>catalytic</note>
    </ligand>
</feature>
<evidence type="ECO:0000256" key="5">
    <source>
        <dbReference type="ARBA" id="ARBA00022842"/>
    </source>
</evidence>
<keyword evidence="7" id="KW-0378">Hydrolase</keyword>
<comment type="caution">
    <text evidence="8">The sequence shown here is derived from an EMBL/GenBank/DDBJ whole genome shotgun (WGS) entry which is preliminary data.</text>
</comment>
<comment type="catalytic activity">
    <reaction evidence="1 7">
        <text>a myo-inositol phosphate + H2O = myo-inositol + phosphate</text>
        <dbReference type="Rhea" id="RHEA:24056"/>
        <dbReference type="ChEBI" id="CHEBI:15377"/>
        <dbReference type="ChEBI" id="CHEBI:17268"/>
        <dbReference type="ChEBI" id="CHEBI:43474"/>
        <dbReference type="ChEBI" id="CHEBI:84139"/>
        <dbReference type="EC" id="3.1.3.25"/>
    </reaction>
</comment>
<proteinExistence type="inferred from homology"/>
<dbReference type="GO" id="GO:0007165">
    <property type="term" value="P:signal transduction"/>
    <property type="evidence" value="ECO:0007669"/>
    <property type="project" value="TreeGrafter"/>
</dbReference>
<comment type="similarity">
    <text evidence="3 7">Belongs to the inositol monophosphatase superfamily.</text>
</comment>
<feature type="binding site" evidence="6">
    <location>
        <position position="79"/>
    </location>
    <ligand>
        <name>Mg(2+)</name>
        <dbReference type="ChEBI" id="CHEBI:18420"/>
        <label>1</label>
        <note>catalytic</note>
    </ligand>
</feature>
<comment type="pathway">
    <text evidence="7">Polyol metabolism; myo-inositol biosynthesis; myo-inositol from D-glucose 6-phosphate: step 2/2.</text>
</comment>
<name>A0A8K0JFH5_9TREE</name>
<dbReference type="EC" id="3.1.3.25" evidence="7"/>
<feature type="binding site" evidence="6">
    <location>
        <position position="235"/>
    </location>
    <ligand>
        <name>Mg(2+)</name>
        <dbReference type="ChEBI" id="CHEBI:18420"/>
        <label>1</label>
        <note>catalytic</note>
    </ligand>
</feature>
<dbReference type="UniPathway" id="UPA00823">
    <property type="reaction ID" value="UER00788"/>
</dbReference>
<evidence type="ECO:0000256" key="3">
    <source>
        <dbReference type="ARBA" id="ARBA00009759"/>
    </source>
</evidence>
<dbReference type="PANTHER" id="PTHR20854">
    <property type="entry name" value="INOSITOL MONOPHOSPHATASE"/>
    <property type="match status" value="1"/>
</dbReference>
<evidence type="ECO:0000256" key="7">
    <source>
        <dbReference type="RuleBase" id="RU364068"/>
    </source>
</evidence>
<gene>
    <name evidence="8" type="ORF">FFLO_06821</name>
</gene>
<organism evidence="8 9">
    <name type="scientific">Filobasidium floriforme</name>
    <dbReference type="NCBI Taxonomy" id="5210"/>
    <lineage>
        <taxon>Eukaryota</taxon>
        <taxon>Fungi</taxon>
        <taxon>Dikarya</taxon>
        <taxon>Basidiomycota</taxon>
        <taxon>Agaricomycotina</taxon>
        <taxon>Tremellomycetes</taxon>
        <taxon>Filobasidiales</taxon>
        <taxon>Filobasidiaceae</taxon>
        <taxon>Filobasidium</taxon>
    </lineage>
</organism>
<keyword evidence="5 6" id="KW-0460">Magnesium</keyword>
<dbReference type="SUPFAM" id="SSF56655">
    <property type="entry name" value="Carbohydrate phosphatase"/>
    <property type="match status" value="1"/>
</dbReference>
<evidence type="ECO:0000256" key="6">
    <source>
        <dbReference type="PIRSR" id="PIRSR600760-2"/>
    </source>
</evidence>
<dbReference type="EMBL" id="JABELV010000266">
    <property type="protein sequence ID" value="KAG7527553.1"/>
    <property type="molecule type" value="Genomic_DNA"/>
</dbReference>